<accession>A0ABV5WLK0</accession>
<dbReference type="Proteomes" id="UP001589609">
    <property type="component" value="Unassembled WGS sequence"/>
</dbReference>
<protein>
    <submittedName>
        <fullName evidence="2">Uncharacterized protein</fullName>
    </submittedName>
</protein>
<feature type="compositionally biased region" description="Basic and acidic residues" evidence="1">
    <location>
        <begin position="40"/>
        <end position="58"/>
    </location>
</feature>
<gene>
    <name evidence="2" type="ORF">ACFFMS_24715</name>
</gene>
<feature type="region of interest" description="Disordered" evidence="1">
    <location>
        <begin position="29"/>
        <end position="58"/>
    </location>
</feature>
<reference evidence="2 3" key="1">
    <citation type="submission" date="2024-09" db="EMBL/GenBank/DDBJ databases">
        <authorList>
            <person name="Sun Q."/>
            <person name="Mori K."/>
        </authorList>
    </citation>
    <scope>NUCLEOTIDE SEQUENCE [LARGE SCALE GENOMIC DNA]</scope>
    <source>
        <strain evidence="2 3">JCM 11201</strain>
    </source>
</reference>
<dbReference type="RefSeq" id="WP_379951620.1">
    <property type="nucleotide sequence ID" value="NZ_JBHMAF010000193.1"/>
</dbReference>
<evidence type="ECO:0000313" key="3">
    <source>
        <dbReference type="Proteomes" id="UP001589609"/>
    </source>
</evidence>
<dbReference type="EMBL" id="JBHMAF010000193">
    <property type="protein sequence ID" value="MFB9761454.1"/>
    <property type="molecule type" value="Genomic_DNA"/>
</dbReference>
<keyword evidence="3" id="KW-1185">Reference proteome</keyword>
<evidence type="ECO:0000313" key="2">
    <source>
        <dbReference type="EMBL" id="MFB9761454.1"/>
    </source>
</evidence>
<proteinExistence type="predicted"/>
<name>A0ABV5WLK0_9BACI</name>
<evidence type="ECO:0000256" key="1">
    <source>
        <dbReference type="SAM" id="MobiDB-lite"/>
    </source>
</evidence>
<sequence>MNKDTNDTLYEGRDKVSLDVDRMINEGLAGGKVQGTGSHRNIEEARNFHPEDKPYTTK</sequence>
<comment type="caution">
    <text evidence="2">The sequence shown here is derived from an EMBL/GenBank/DDBJ whole genome shotgun (WGS) entry which is preliminary data.</text>
</comment>
<organism evidence="2 3">
    <name type="scientific">Ectobacillus funiculus</name>
    <dbReference type="NCBI Taxonomy" id="137993"/>
    <lineage>
        <taxon>Bacteria</taxon>
        <taxon>Bacillati</taxon>
        <taxon>Bacillota</taxon>
        <taxon>Bacilli</taxon>
        <taxon>Bacillales</taxon>
        <taxon>Bacillaceae</taxon>
        <taxon>Ectobacillus</taxon>
    </lineage>
</organism>